<name>A0A937XGR8_UNCW3</name>
<dbReference type="AlphaFoldDB" id="A0A937XGR8"/>
<reference evidence="3" key="1">
    <citation type="submission" date="2019-03" db="EMBL/GenBank/DDBJ databases">
        <title>Lake Tanganyika Metagenome-Assembled Genomes (MAGs).</title>
        <authorList>
            <person name="Tran P."/>
        </authorList>
    </citation>
    <scope>NUCLEOTIDE SEQUENCE</scope>
    <source>
        <strain evidence="3">K_DeepCast_150m_m2_040</strain>
    </source>
</reference>
<dbReference type="PANTHER" id="PTHR16026">
    <property type="entry name" value="CARTILAGE ACIDIC PROTEIN 1"/>
    <property type="match status" value="1"/>
</dbReference>
<dbReference type="InterPro" id="IPR011990">
    <property type="entry name" value="TPR-like_helical_dom_sf"/>
</dbReference>
<evidence type="ECO:0000259" key="2">
    <source>
        <dbReference type="Pfam" id="PF07593"/>
    </source>
</evidence>
<dbReference type="EMBL" id="VGIR01000020">
    <property type="protein sequence ID" value="MBM3331134.1"/>
    <property type="molecule type" value="Genomic_DNA"/>
</dbReference>
<evidence type="ECO:0000256" key="1">
    <source>
        <dbReference type="ARBA" id="ARBA00022729"/>
    </source>
</evidence>
<dbReference type="SUPFAM" id="SSF69318">
    <property type="entry name" value="Integrin alpha N-terminal domain"/>
    <property type="match status" value="1"/>
</dbReference>
<dbReference type="Pfam" id="PF13517">
    <property type="entry name" value="FG-GAP_3"/>
    <property type="match status" value="2"/>
</dbReference>
<dbReference type="PANTHER" id="PTHR16026:SF0">
    <property type="entry name" value="CARTILAGE ACIDIC PROTEIN 1"/>
    <property type="match status" value="1"/>
</dbReference>
<keyword evidence="1" id="KW-0732">Signal</keyword>
<accession>A0A937XGR8</accession>
<feature type="domain" description="ASPIC/UnbV" evidence="2">
    <location>
        <begin position="902"/>
        <end position="969"/>
    </location>
</feature>
<organism evidence="3 4">
    <name type="scientific">candidate division WOR-3 bacterium</name>
    <dbReference type="NCBI Taxonomy" id="2052148"/>
    <lineage>
        <taxon>Bacteria</taxon>
        <taxon>Bacteria division WOR-3</taxon>
    </lineage>
</organism>
<dbReference type="Pfam" id="PF07593">
    <property type="entry name" value="UnbV_ASPIC"/>
    <property type="match status" value="1"/>
</dbReference>
<evidence type="ECO:0000313" key="4">
    <source>
        <dbReference type="Proteomes" id="UP000779900"/>
    </source>
</evidence>
<dbReference type="SUPFAM" id="SSF48452">
    <property type="entry name" value="TPR-like"/>
    <property type="match status" value="1"/>
</dbReference>
<protein>
    <submittedName>
        <fullName evidence="3">CRTAC1 family protein</fullName>
    </submittedName>
</protein>
<gene>
    <name evidence="3" type="ORF">FJY68_04680</name>
</gene>
<evidence type="ECO:0000313" key="3">
    <source>
        <dbReference type="EMBL" id="MBM3331134.1"/>
    </source>
</evidence>
<proteinExistence type="predicted"/>
<dbReference type="InterPro" id="IPR028994">
    <property type="entry name" value="Integrin_alpha_N"/>
</dbReference>
<comment type="caution">
    <text evidence="3">The sequence shown here is derived from an EMBL/GenBank/DDBJ whole genome shotgun (WGS) entry which is preliminary data.</text>
</comment>
<sequence>APGIDQRILLLPALDLDALVDRQVTSIVAAMRKGGHDVPGPAHSGRNADRSCFVGAPFGRFLTRPDCCLASQQQTMGGNLSATIFILTALLSAGPQPELGTFLARRDYESAVRYYTTRLAGQPDDVATVCNLARVYDHWHKFDSSLAWWNRVLDQAPDHDSAIAGRWYVMYRRDEKDSLKLPETKKLIATEASAFLAETTVRSLTLAWDGLSISDTVLAPRVGWLLMEQFPFAPRAYEITGSAFYDSLAPVWTNDTLKVPLIKRFLARLPRTEWRQTFYMFLLSSRFGLKDTAGLRADGAEMVEDDPTDPFRYRYAAALFNRLKFDPKTAEAYARKAIDWEPRTKKSPNKPQEQWDIEYPALRGSALLVLAEALKLQGKLAPAESSVTVAKDEFRWDPQQEATPAPFYCLLGDIKAARGETAAACAAHLKAMEAGDSRNYWAPRADSMLKRLRPLADQAEPEFSRARLAYEVPVFTDMTDTFGLKDRREGRIAWGDYNNDGFQDLLLSGSVLFRNDSGRGFTNATDSVGLTDAKGRGGLFADINNDGWLDLYVSAGEGGARFYKNDSGKFVYLSDRAGGPDNKYPTEGAGFADFDNDGWVDLYCANYENWEKHEYYPDQLFQNQHGYFADVTNSSLLPTPYSLLSPQAGRGVNWGDFNNDGYQDCYVSNYRLCENLLWVNNHDSTFTNLAGQLGVAGDEVNGAYGHTIGSEWGDYDNDGDLDLFCGNLAHPRYIEFSNRSMLYENSLGPSPASPTSLVAGHSSLLSPPFRDVRAASGIRYEETHSDPAWADVDNDGDLDLYITSIYEGRRSFLYANQRIPSPTCAFPRLMPTAPRPFSDVTWFSGTRVFNGWGCAFADFDNDGDQDLVVGSGSGVRLFRNDTRFGNNWLKVRVIGRRFNRAGIGARVTVTQGKNRQIREVEGGKGTTSQNSLIQHFGLGQFDTPVTVEVRFGPHSRKVVKGVKPNQLLTVTEPD</sequence>
<dbReference type="Gene3D" id="1.25.40.10">
    <property type="entry name" value="Tetratricopeptide repeat domain"/>
    <property type="match status" value="1"/>
</dbReference>
<dbReference type="Gene3D" id="2.130.10.130">
    <property type="entry name" value="Integrin alpha, N-terminal"/>
    <property type="match status" value="2"/>
</dbReference>
<dbReference type="InterPro" id="IPR011519">
    <property type="entry name" value="UnbV_ASPIC"/>
</dbReference>
<dbReference type="InterPro" id="IPR027039">
    <property type="entry name" value="Crtac1"/>
</dbReference>
<dbReference type="Proteomes" id="UP000779900">
    <property type="component" value="Unassembled WGS sequence"/>
</dbReference>
<dbReference type="InterPro" id="IPR013517">
    <property type="entry name" value="FG-GAP"/>
</dbReference>
<feature type="non-terminal residue" evidence="3">
    <location>
        <position position="1"/>
    </location>
</feature>